<protein>
    <submittedName>
        <fullName evidence="5">Probable L-asparaginase 2</fullName>
    </submittedName>
</protein>
<dbReference type="KEGG" id="cvn:111128480"/>
<sequence>MDEKPSILLIQTGGTIDKDYPRTNLGYAFEITEPAVNRILPRARMGAGYHVVTVCRKDSQDVTSEDREKLANTCCETRSKRILITHGTDTMLETAAFLSRRVTDKTIVLTGAFLPETFKSTDADFNVGFALGVLSTLSTPGVYIAMNGQVSLWSKCTRNKDTDMFGGTLI</sequence>
<feature type="domain" description="L-asparaginase N-terminal" evidence="3">
    <location>
        <begin position="7"/>
        <end position="159"/>
    </location>
</feature>
<dbReference type="Pfam" id="PF00710">
    <property type="entry name" value="Asparaginase"/>
    <property type="match status" value="1"/>
</dbReference>
<feature type="binding site" evidence="2">
    <location>
        <begin position="88"/>
        <end position="89"/>
    </location>
    <ligand>
        <name>substrate</name>
    </ligand>
</feature>
<dbReference type="AlphaFoldDB" id="A0A8B8DNN1"/>
<dbReference type="GO" id="GO:0004067">
    <property type="term" value="F:asparaginase activity"/>
    <property type="evidence" value="ECO:0007669"/>
    <property type="project" value="UniProtKB-UniRule"/>
</dbReference>
<dbReference type="InterPro" id="IPR037152">
    <property type="entry name" value="L-asparaginase_N_sf"/>
</dbReference>
<dbReference type="PRINTS" id="PR00139">
    <property type="entry name" value="ASNGLNASE"/>
</dbReference>
<accession>A0A8B8DNN1</accession>
<dbReference type="InterPro" id="IPR027474">
    <property type="entry name" value="L-asparaginase_N"/>
</dbReference>
<evidence type="ECO:0000256" key="1">
    <source>
        <dbReference type="PIRSR" id="PIRSR001220-1"/>
    </source>
</evidence>
<dbReference type="OrthoDB" id="542841at2759"/>
<dbReference type="Proteomes" id="UP000694844">
    <property type="component" value="Chromosome 4"/>
</dbReference>
<dbReference type="PANTHER" id="PTHR11707:SF28">
    <property type="entry name" value="60 KDA LYSOPHOSPHOLIPASE"/>
    <property type="match status" value="1"/>
</dbReference>
<dbReference type="InterPro" id="IPR006034">
    <property type="entry name" value="Asparaginase/glutaminase-like"/>
</dbReference>
<organism evidence="4 5">
    <name type="scientific">Crassostrea virginica</name>
    <name type="common">Eastern oyster</name>
    <dbReference type="NCBI Taxonomy" id="6565"/>
    <lineage>
        <taxon>Eukaryota</taxon>
        <taxon>Metazoa</taxon>
        <taxon>Spiralia</taxon>
        <taxon>Lophotrochozoa</taxon>
        <taxon>Mollusca</taxon>
        <taxon>Bivalvia</taxon>
        <taxon>Autobranchia</taxon>
        <taxon>Pteriomorphia</taxon>
        <taxon>Ostreida</taxon>
        <taxon>Ostreoidea</taxon>
        <taxon>Ostreidae</taxon>
        <taxon>Crassostrea</taxon>
    </lineage>
</organism>
<feature type="active site" description="O-isoaspartyl threonine intermediate" evidence="1">
    <location>
        <position position="15"/>
    </location>
</feature>
<dbReference type="PIRSF" id="PIRSF001220">
    <property type="entry name" value="L-ASNase_gatD"/>
    <property type="match status" value="1"/>
</dbReference>
<dbReference type="InterPro" id="IPR036152">
    <property type="entry name" value="Asp/glu_Ase-like_sf"/>
</dbReference>
<dbReference type="Gene3D" id="3.40.50.1170">
    <property type="entry name" value="L-asparaginase, N-terminal domain"/>
    <property type="match status" value="1"/>
</dbReference>
<evidence type="ECO:0000313" key="5">
    <source>
        <dbReference type="RefSeq" id="XP_022329797.1"/>
    </source>
</evidence>
<evidence type="ECO:0000259" key="3">
    <source>
        <dbReference type="Pfam" id="PF00710"/>
    </source>
</evidence>
<dbReference type="GeneID" id="111128480"/>
<dbReference type="SUPFAM" id="SSF53774">
    <property type="entry name" value="Glutaminase/Asparaginase"/>
    <property type="match status" value="1"/>
</dbReference>
<feature type="binding site" evidence="2">
    <location>
        <position position="59"/>
    </location>
    <ligand>
        <name>substrate</name>
    </ligand>
</feature>
<dbReference type="RefSeq" id="XP_022329797.1">
    <property type="nucleotide sequence ID" value="XM_022474089.1"/>
</dbReference>
<evidence type="ECO:0000256" key="2">
    <source>
        <dbReference type="PIRSR" id="PIRSR001220-2"/>
    </source>
</evidence>
<proteinExistence type="predicted"/>
<gene>
    <name evidence="5" type="primary">LOC111128480</name>
</gene>
<reference evidence="5" key="1">
    <citation type="submission" date="2025-08" db="UniProtKB">
        <authorList>
            <consortium name="RefSeq"/>
        </authorList>
    </citation>
    <scope>IDENTIFICATION</scope>
    <source>
        <tissue evidence="5">Whole sample</tissue>
    </source>
</reference>
<keyword evidence="4" id="KW-1185">Reference proteome</keyword>
<evidence type="ECO:0000313" key="4">
    <source>
        <dbReference type="Proteomes" id="UP000694844"/>
    </source>
</evidence>
<dbReference type="PANTHER" id="PTHR11707">
    <property type="entry name" value="L-ASPARAGINASE"/>
    <property type="match status" value="1"/>
</dbReference>
<name>A0A8B8DNN1_CRAVI</name>
<dbReference type="PIRSF" id="PIRSF500176">
    <property type="entry name" value="L_ASNase"/>
    <property type="match status" value="1"/>
</dbReference>
<dbReference type="PROSITE" id="PS51732">
    <property type="entry name" value="ASN_GLN_ASE_3"/>
    <property type="match status" value="1"/>
</dbReference>